<evidence type="ECO:0000256" key="6">
    <source>
        <dbReference type="SAM" id="Phobius"/>
    </source>
</evidence>
<comment type="subcellular location">
    <subcellularLocation>
        <location evidence="1">Membrane</location>
        <topology evidence="1">Multi-pass membrane protein</topology>
    </subcellularLocation>
</comment>
<keyword evidence="3 6" id="KW-0812">Transmembrane</keyword>
<organism evidence="7 8">
    <name type="scientific">Paractinoplanes durhamensis</name>
    <dbReference type="NCBI Taxonomy" id="113563"/>
    <lineage>
        <taxon>Bacteria</taxon>
        <taxon>Bacillati</taxon>
        <taxon>Actinomycetota</taxon>
        <taxon>Actinomycetes</taxon>
        <taxon>Micromonosporales</taxon>
        <taxon>Micromonosporaceae</taxon>
        <taxon>Paractinoplanes</taxon>
    </lineage>
</organism>
<dbReference type="InterPro" id="IPR004923">
    <property type="entry name" value="FTR1/Fip1/EfeU"/>
</dbReference>
<dbReference type="Proteomes" id="UP000637628">
    <property type="component" value="Unassembled WGS sequence"/>
</dbReference>
<feature type="transmembrane region" description="Helical" evidence="6">
    <location>
        <begin position="20"/>
        <end position="37"/>
    </location>
</feature>
<dbReference type="EMBL" id="BOML01000021">
    <property type="protein sequence ID" value="GIE01108.1"/>
    <property type="molecule type" value="Genomic_DNA"/>
</dbReference>
<name>A0ABQ3YU60_9ACTN</name>
<proteinExistence type="inferred from homology"/>
<evidence type="ECO:0000256" key="3">
    <source>
        <dbReference type="ARBA" id="ARBA00022692"/>
    </source>
</evidence>
<comment type="caution">
    <text evidence="7">The sequence shown here is derived from an EMBL/GenBank/DDBJ whole genome shotgun (WGS) entry which is preliminary data.</text>
</comment>
<keyword evidence="4 6" id="KW-1133">Transmembrane helix</keyword>
<comment type="similarity">
    <text evidence="2">Belongs to the oxidase-dependent Fe transporter (OFeT) (TC 9.A.10.1) family.</text>
</comment>
<keyword evidence="5 6" id="KW-0472">Membrane</keyword>
<keyword evidence="8" id="KW-1185">Reference proteome</keyword>
<sequence>MLTYVAKELLSGVRLEVFEAVTSLIAVCMVTWMIFWMRRSARTIKSELTGKRAAISVRSEGFEDAAGRG</sequence>
<evidence type="ECO:0000256" key="2">
    <source>
        <dbReference type="ARBA" id="ARBA00008333"/>
    </source>
</evidence>
<dbReference type="Pfam" id="PF03239">
    <property type="entry name" value="FTR1"/>
    <property type="match status" value="1"/>
</dbReference>
<protein>
    <submittedName>
        <fullName evidence="7">Uncharacterized protein</fullName>
    </submittedName>
</protein>
<evidence type="ECO:0000313" key="7">
    <source>
        <dbReference type="EMBL" id="GIE01108.1"/>
    </source>
</evidence>
<gene>
    <name evidence="7" type="ORF">Adu01nite_24580</name>
</gene>
<evidence type="ECO:0000256" key="5">
    <source>
        <dbReference type="ARBA" id="ARBA00023136"/>
    </source>
</evidence>
<accession>A0ABQ3YU60</accession>
<evidence type="ECO:0000256" key="1">
    <source>
        <dbReference type="ARBA" id="ARBA00004141"/>
    </source>
</evidence>
<dbReference type="RefSeq" id="WP_239132333.1">
    <property type="nucleotide sequence ID" value="NZ_BAAATX010000025.1"/>
</dbReference>
<evidence type="ECO:0000313" key="8">
    <source>
        <dbReference type="Proteomes" id="UP000637628"/>
    </source>
</evidence>
<reference evidence="7 8" key="1">
    <citation type="submission" date="2021-01" db="EMBL/GenBank/DDBJ databases">
        <title>Whole genome shotgun sequence of Actinoplanes durhamensis NBRC 14914.</title>
        <authorList>
            <person name="Komaki H."/>
            <person name="Tamura T."/>
        </authorList>
    </citation>
    <scope>NUCLEOTIDE SEQUENCE [LARGE SCALE GENOMIC DNA]</scope>
    <source>
        <strain evidence="7 8">NBRC 14914</strain>
    </source>
</reference>
<evidence type="ECO:0000256" key="4">
    <source>
        <dbReference type="ARBA" id="ARBA00022989"/>
    </source>
</evidence>